<feature type="region of interest" description="Disordered" evidence="1">
    <location>
        <begin position="1"/>
        <end position="22"/>
    </location>
</feature>
<dbReference type="RefSeq" id="WP_381019035.1">
    <property type="nucleotide sequence ID" value="NZ_JBHSNY010000003.1"/>
</dbReference>
<comment type="caution">
    <text evidence="2">The sequence shown here is derived from an EMBL/GenBank/DDBJ whole genome shotgun (WGS) entry which is preliminary data.</text>
</comment>
<dbReference type="EMBL" id="JBHSNY010000003">
    <property type="protein sequence ID" value="MFC5633716.1"/>
    <property type="molecule type" value="Genomic_DNA"/>
</dbReference>
<organism evidence="2 3">
    <name type="scientific">Streptomyces bullii</name>
    <dbReference type="NCBI Taxonomy" id="349910"/>
    <lineage>
        <taxon>Bacteria</taxon>
        <taxon>Bacillati</taxon>
        <taxon>Actinomycetota</taxon>
        <taxon>Actinomycetes</taxon>
        <taxon>Kitasatosporales</taxon>
        <taxon>Streptomycetaceae</taxon>
        <taxon>Streptomyces</taxon>
    </lineage>
</organism>
<evidence type="ECO:0000256" key="1">
    <source>
        <dbReference type="SAM" id="MobiDB-lite"/>
    </source>
</evidence>
<proteinExistence type="predicted"/>
<protein>
    <submittedName>
        <fullName evidence="2">Uncharacterized protein</fullName>
    </submittedName>
</protein>
<gene>
    <name evidence="2" type="ORF">ACFPZJ_07905</name>
</gene>
<dbReference type="Proteomes" id="UP001596154">
    <property type="component" value="Unassembled WGS sequence"/>
</dbReference>
<sequence>MTQCGTGSWASPRRRTTTAPHTARARELWEAARAEAARGTPPPQFSVMLDLVDAMLTAGESGPEHAVPKLACALREAVRKRCSETIRATLVDRAAGLLCELDDARRAARLIGAGERWRRGRPRPMPERAQVERAEAAARAVLGPGRYAAECRTGGSLTAEDVLRELGEAGVLRRA</sequence>
<accession>A0ABW0UMC4</accession>
<evidence type="ECO:0000313" key="3">
    <source>
        <dbReference type="Proteomes" id="UP001596154"/>
    </source>
</evidence>
<reference evidence="3" key="1">
    <citation type="journal article" date="2019" name="Int. J. Syst. Evol. Microbiol.">
        <title>The Global Catalogue of Microorganisms (GCM) 10K type strain sequencing project: providing services to taxonomists for standard genome sequencing and annotation.</title>
        <authorList>
            <consortium name="The Broad Institute Genomics Platform"/>
            <consortium name="The Broad Institute Genome Sequencing Center for Infectious Disease"/>
            <person name="Wu L."/>
            <person name="Ma J."/>
        </authorList>
    </citation>
    <scope>NUCLEOTIDE SEQUENCE [LARGE SCALE GENOMIC DNA]</scope>
    <source>
        <strain evidence="3">CGMCC 4.7248</strain>
    </source>
</reference>
<evidence type="ECO:0000313" key="2">
    <source>
        <dbReference type="EMBL" id="MFC5633716.1"/>
    </source>
</evidence>
<keyword evidence="3" id="KW-1185">Reference proteome</keyword>
<name>A0ABW0UMC4_9ACTN</name>